<dbReference type="STRING" id="742152.A0A2H3JRB7"/>
<gene>
    <name evidence="3" type="ORF">WOLCODRAFT_139149</name>
</gene>
<dbReference type="PANTHER" id="PTHR43625">
    <property type="entry name" value="AFLATOXIN B1 ALDEHYDE REDUCTASE"/>
    <property type="match status" value="1"/>
</dbReference>
<dbReference type="InterPro" id="IPR036812">
    <property type="entry name" value="NAD(P)_OxRdtase_dom_sf"/>
</dbReference>
<dbReference type="Gene3D" id="3.20.20.100">
    <property type="entry name" value="NADP-dependent oxidoreductase domain"/>
    <property type="match status" value="1"/>
</dbReference>
<evidence type="ECO:0000256" key="1">
    <source>
        <dbReference type="ARBA" id="ARBA00023002"/>
    </source>
</evidence>
<dbReference type="AlphaFoldDB" id="A0A2H3JRB7"/>
<dbReference type="OrthoDB" id="37537at2759"/>
<dbReference type="PANTHER" id="PTHR43625:SF40">
    <property type="entry name" value="ALDO-KETO REDUCTASE YAKC [NADP(+)]"/>
    <property type="match status" value="1"/>
</dbReference>
<proteinExistence type="predicted"/>
<keyword evidence="1" id="KW-0560">Oxidoreductase</keyword>
<protein>
    <submittedName>
        <fullName evidence="3">Aldo/keto reductase</fullName>
    </submittedName>
</protein>
<dbReference type="GO" id="GO:0005737">
    <property type="term" value="C:cytoplasm"/>
    <property type="evidence" value="ECO:0007669"/>
    <property type="project" value="TreeGrafter"/>
</dbReference>
<dbReference type="SUPFAM" id="SSF51430">
    <property type="entry name" value="NAD(P)-linked oxidoreductase"/>
    <property type="match status" value="1"/>
</dbReference>
<evidence type="ECO:0000313" key="3">
    <source>
        <dbReference type="EMBL" id="PCH44696.1"/>
    </source>
</evidence>
<dbReference type="InterPro" id="IPR050791">
    <property type="entry name" value="Aldo-Keto_reductase"/>
</dbReference>
<reference evidence="3 4" key="1">
    <citation type="journal article" date="2012" name="Science">
        <title>The Paleozoic origin of enzymatic lignin decomposition reconstructed from 31 fungal genomes.</title>
        <authorList>
            <person name="Floudas D."/>
            <person name="Binder M."/>
            <person name="Riley R."/>
            <person name="Barry K."/>
            <person name="Blanchette R.A."/>
            <person name="Henrissat B."/>
            <person name="Martinez A.T."/>
            <person name="Otillar R."/>
            <person name="Spatafora J.W."/>
            <person name="Yadav J.S."/>
            <person name="Aerts A."/>
            <person name="Benoit I."/>
            <person name="Boyd A."/>
            <person name="Carlson A."/>
            <person name="Copeland A."/>
            <person name="Coutinho P.M."/>
            <person name="de Vries R.P."/>
            <person name="Ferreira P."/>
            <person name="Findley K."/>
            <person name="Foster B."/>
            <person name="Gaskell J."/>
            <person name="Glotzer D."/>
            <person name="Gorecki P."/>
            <person name="Heitman J."/>
            <person name="Hesse C."/>
            <person name="Hori C."/>
            <person name="Igarashi K."/>
            <person name="Jurgens J.A."/>
            <person name="Kallen N."/>
            <person name="Kersten P."/>
            <person name="Kohler A."/>
            <person name="Kuees U."/>
            <person name="Kumar T.K.A."/>
            <person name="Kuo A."/>
            <person name="LaButti K."/>
            <person name="Larrondo L.F."/>
            <person name="Lindquist E."/>
            <person name="Ling A."/>
            <person name="Lombard V."/>
            <person name="Lucas S."/>
            <person name="Lundell T."/>
            <person name="Martin R."/>
            <person name="McLaughlin D.J."/>
            <person name="Morgenstern I."/>
            <person name="Morin E."/>
            <person name="Murat C."/>
            <person name="Nagy L.G."/>
            <person name="Nolan M."/>
            <person name="Ohm R.A."/>
            <person name="Patyshakuliyeva A."/>
            <person name="Rokas A."/>
            <person name="Ruiz-Duenas F.J."/>
            <person name="Sabat G."/>
            <person name="Salamov A."/>
            <person name="Samejima M."/>
            <person name="Schmutz J."/>
            <person name="Slot J.C."/>
            <person name="St John F."/>
            <person name="Stenlid J."/>
            <person name="Sun H."/>
            <person name="Sun S."/>
            <person name="Syed K."/>
            <person name="Tsang A."/>
            <person name="Wiebenga A."/>
            <person name="Young D."/>
            <person name="Pisabarro A."/>
            <person name="Eastwood D.C."/>
            <person name="Martin F."/>
            <person name="Cullen D."/>
            <person name="Grigoriev I.V."/>
            <person name="Hibbett D.S."/>
        </authorList>
    </citation>
    <scope>NUCLEOTIDE SEQUENCE [LARGE SCALE GENOMIC DNA]</scope>
    <source>
        <strain evidence="3 4">MD-104</strain>
    </source>
</reference>
<evidence type="ECO:0000313" key="4">
    <source>
        <dbReference type="Proteomes" id="UP000218811"/>
    </source>
</evidence>
<dbReference type="OMA" id="RYPAMMM"/>
<name>A0A2H3JRB7_WOLCO</name>
<dbReference type="Proteomes" id="UP000218811">
    <property type="component" value="Unassembled WGS sequence"/>
</dbReference>
<accession>A0A2H3JRB7</accession>
<dbReference type="GO" id="GO:0016491">
    <property type="term" value="F:oxidoreductase activity"/>
    <property type="evidence" value="ECO:0007669"/>
    <property type="project" value="UniProtKB-KW"/>
</dbReference>
<dbReference type="Pfam" id="PF00248">
    <property type="entry name" value="Aldo_ket_red"/>
    <property type="match status" value="1"/>
</dbReference>
<dbReference type="InterPro" id="IPR023210">
    <property type="entry name" value="NADP_OxRdtase_dom"/>
</dbReference>
<dbReference type="EMBL" id="KB468168">
    <property type="protein sequence ID" value="PCH44696.1"/>
    <property type="molecule type" value="Genomic_DNA"/>
</dbReference>
<sequence>MSLPTRRIGEHIVSAIGYGAMGISAFYGKPLPDEERLKVLDAVYENGCTMWDTADVYADSEELLGKWFKRTGKRNEIFLATKFGLRYSPTRTVNGDPEYVHEAFEKSLSRLGVDSVDLYYFHRADPDVPIEKTVGAMAELVKAGKVKYLGLSECSANTLRRAHAVHPITALQVEYSPFTLDIEDEKIGLLTTARELGVTVVAYSPLGRGLITGQYKGPEDFEEDDFRRRVPRYSKENFPNILKLADGLKKIGERHSATAGQVGLAWLLAQGQDVIPIPGTTNVARLKENLGSARLTLTADELEEVRKVANNADHAKGDRYPPAMASLLFADTPPLNA</sequence>
<feature type="domain" description="NADP-dependent oxidoreductase" evidence="2">
    <location>
        <begin position="16"/>
        <end position="308"/>
    </location>
</feature>
<keyword evidence="4" id="KW-1185">Reference proteome</keyword>
<evidence type="ECO:0000259" key="2">
    <source>
        <dbReference type="Pfam" id="PF00248"/>
    </source>
</evidence>
<organism evidence="3 4">
    <name type="scientific">Wolfiporia cocos (strain MD-104)</name>
    <name type="common">Brown rot fungus</name>
    <dbReference type="NCBI Taxonomy" id="742152"/>
    <lineage>
        <taxon>Eukaryota</taxon>
        <taxon>Fungi</taxon>
        <taxon>Dikarya</taxon>
        <taxon>Basidiomycota</taxon>
        <taxon>Agaricomycotina</taxon>
        <taxon>Agaricomycetes</taxon>
        <taxon>Polyporales</taxon>
        <taxon>Phaeolaceae</taxon>
        <taxon>Wolfiporia</taxon>
    </lineage>
</organism>